<protein>
    <submittedName>
        <fullName evidence="3">Efflux transporter periplasmic adaptor subunit</fullName>
    </submittedName>
</protein>
<dbReference type="GO" id="GO:0015562">
    <property type="term" value="F:efflux transmembrane transporter activity"/>
    <property type="evidence" value="ECO:0007669"/>
    <property type="project" value="TreeGrafter"/>
</dbReference>
<comment type="caution">
    <text evidence="3">The sequence shown here is derived from an EMBL/GenBank/DDBJ whole genome shotgun (WGS) entry which is preliminary data.</text>
</comment>
<evidence type="ECO:0000256" key="1">
    <source>
        <dbReference type="SAM" id="Coils"/>
    </source>
</evidence>
<dbReference type="PANTHER" id="PTHR30469">
    <property type="entry name" value="MULTIDRUG RESISTANCE PROTEIN MDTA"/>
    <property type="match status" value="1"/>
</dbReference>
<dbReference type="OrthoDB" id="1993375at2"/>
<dbReference type="Proteomes" id="UP000076796">
    <property type="component" value="Unassembled WGS sequence"/>
</dbReference>
<dbReference type="Gene3D" id="1.10.287.470">
    <property type="entry name" value="Helix hairpin bin"/>
    <property type="match status" value="1"/>
</dbReference>
<feature type="region of interest" description="Disordered" evidence="2">
    <location>
        <begin position="235"/>
        <end position="257"/>
    </location>
</feature>
<sequence>MVAFILMMLVLTLFSNTILEYSLPRVSAASPTFGSLIFTVNGSGSVEAAEEVKVISENGAWPVKKVEVEVGDKVKKGQVIVRFDTSDTEEQIETEHLNYEKQQITLEKLQTSYKEAKQAADDKLAAGFARDIESAKLDLDAQKRKVDRLREEISNYAVLTSSQEGVVSEVLATVGALVSPGTAVVNLQVATTSFEFKADVTNEQAKRLKAGDLVKITIPSLDDAEFEVKIQSIQTKKLDQPEGPQNNTPGGGLQQTADQKEMVAVIKDKRLEGGEAGDFEWTKKAGSEEDGKTLVPNSAIRESNEDGKFVYLVSERKGSLGKEYFIRKVKLTVEESDAEYTVVKDGIGPSDRVVTSSNKPIEEGKRVLVSNGDGTE</sequence>
<name>A0A163MLM2_9BACL</name>
<reference evidence="3" key="1">
    <citation type="journal article" date="2016" name="Genome Announc.">
        <title>Draft genomes of two strains of Paenibacillus glucanolyticus with capability to degrade lignocellulose.</title>
        <authorList>
            <person name="Mathews S.L."/>
            <person name="Pawlak J."/>
            <person name="Grunden A.M."/>
        </authorList>
    </citation>
    <scope>NUCLEOTIDE SEQUENCE [LARGE SCALE GENOMIC DNA]</scope>
    <source>
        <strain evidence="3">SLM1</strain>
    </source>
</reference>
<evidence type="ECO:0000313" key="3">
    <source>
        <dbReference type="EMBL" id="KZS49185.1"/>
    </source>
</evidence>
<keyword evidence="4" id="KW-1185">Reference proteome</keyword>
<dbReference type="PANTHER" id="PTHR30469:SF15">
    <property type="entry name" value="HLYD FAMILY OF SECRETION PROTEINS"/>
    <property type="match status" value="1"/>
</dbReference>
<dbReference type="Gene3D" id="2.40.420.20">
    <property type="match status" value="1"/>
</dbReference>
<accession>A0A163MLM2</accession>
<dbReference type="EMBL" id="LWMH01000001">
    <property type="protein sequence ID" value="KZS49185.1"/>
    <property type="molecule type" value="Genomic_DNA"/>
</dbReference>
<evidence type="ECO:0000313" key="4">
    <source>
        <dbReference type="Proteomes" id="UP000076796"/>
    </source>
</evidence>
<keyword evidence="1" id="KW-0175">Coiled coil</keyword>
<proteinExistence type="predicted"/>
<organism evidence="3 4">
    <name type="scientific">Paenibacillus glucanolyticus</name>
    <dbReference type="NCBI Taxonomy" id="59843"/>
    <lineage>
        <taxon>Bacteria</taxon>
        <taxon>Bacillati</taxon>
        <taxon>Bacillota</taxon>
        <taxon>Bacilli</taxon>
        <taxon>Bacillales</taxon>
        <taxon>Paenibacillaceae</taxon>
        <taxon>Paenibacillus</taxon>
    </lineage>
</organism>
<gene>
    <name evidence="3" type="ORF">AWU65_22605</name>
</gene>
<dbReference type="Gene3D" id="2.40.30.170">
    <property type="match status" value="1"/>
</dbReference>
<dbReference type="Gene3D" id="2.40.50.100">
    <property type="match status" value="1"/>
</dbReference>
<dbReference type="SUPFAM" id="SSF111369">
    <property type="entry name" value="HlyD-like secretion proteins"/>
    <property type="match status" value="1"/>
</dbReference>
<dbReference type="STRING" id="59843.A3958_21880"/>
<dbReference type="GO" id="GO:1990281">
    <property type="term" value="C:efflux pump complex"/>
    <property type="evidence" value="ECO:0007669"/>
    <property type="project" value="TreeGrafter"/>
</dbReference>
<feature type="coiled-coil region" evidence="1">
    <location>
        <begin position="99"/>
        <end position="159"/>
    </location>
</feature>
<evidence type="ECO:0000256" key="2">
    <source>
        <dbReference type="SAM" id="MobiDB-lite"/>
    </source>
</evidence>
<dbReference type="AlphaFoldDB" id="A0A163MLM2"/>